<sequence length="202" mass="22704">FFSSIYYICSVVSRSYIYFVNFLLKHALYAIVIFVCLFFWFFWFFFFLRQESPRPECNGAILAHCNLHLLGSSDSPASASQVAGITGTCHHAWLIFVFLVETGFHHYDQAGLELLTSGDPPTSASQSAGITGVSHCAQPVKGSFKISFPIFALLIYGNSFFYIGLPSYNLAKLLDSFSSFSIFFFFLQFLSIFCVLCPVICK</sequence>
<dbReference type="GeneTree" id="ENSGT01120000271815"/>
<proteinExistence type="predicted"/>
<feature type="transmembrane region" description="Helical" evidence="1">
    <location>
        <begin position="177"/>
        <end position="201"/>
    </location>
</feature>
<dbReference type="PRINTS" id="PR02045">
    <property type="entry name" value="F138DOMAIN"/>
</dbReference>
<protein>
    <submittedName>
        <fullName evidence="2">Uncharacterized protein</fullName>
    </submittedName>
</protein>
<reference evidence="2" key="4">
    <citation type="submission" date="2025-09" db="UniProtKB">
        <authorList>
            <consortium name="Ensembl"/>
        </authorList>
    </citation>
    <scope>IDENTIFICATION</scope>
    <source>
        <strain evidence="2">17573</strain>
    </source>
</reference>
<feature type="transmembrane region" description="Helical" evidence="1">
    <location>
        <begin position="27"/>
        <end position="48"/>
    </location>
</feature>
<dbReference type="InParanoid" id="A0A5F7ZJK1"/>
<organism evidence="2 3">
    <name type="scientific">Macaca mulatta</name>
    <name type="common">Rhesus macaque</name>
    <dbReference type="NCBI Taxonomy" id="9544"/>
    <lineage>
        <taxon>Eukaryota</taxon>
        <taxon>Metazoa</taxon>
        <taxon>Chordata</taxon>
        <taxon>Craniata</taxon>
        <taxon>Vertebrata</taxon>
        <taxon>Euteleostomi</taxon>
        <taxon>Mammalia</taxon>
        <taxon>Eutheria</taxon>
        <taxon>Euarchontoglires</taxon>
        <taxon>Primates</taxon>
        <taxon>Haplorrhini</taxon>
        <taxon>Catarrhini</taxon>
        <taxon>Cercopithecidae</taxon>
        <taxon>Cercopithecinae</taxon>
        <taxon>Macaca</taxon>
    </lineage>
</organism>
<reference evidence="3" key="1">
    <citation type="journal article" date="2007" name="Science">
        <title>Evolutionary and biomedical insights from the rhesus macaque genome.</title>
        <authorList>
            <person name="Gibbs R.A."/>
            <person name="Rogers J."/>
            <person name="Katze M.G."/>
            <person name="Bumgarner R."/>
            <person name="Weinstock G.M."/>
            <person name="Mardis E.R."/>
            <person name="Remington K.A."/>
            <person name="Strausberg R.L."/>
            <person name="Venter J.C."/>
            <person name="Wilson R.K."/>
            <person name="Batzer M.A."/>
            <person name="Bustamante C.D."/>
            <person name="Eichler E.E."/>
            <person name="Hahn M.W."/>
            <person name="Hardison R.C."/>
            <person name="Makova K.D."/>
            <person name="Miller W."/>
            <person name="Milosavljevic A."/>
            <person name="Palermo R.E."/>
            <person name="Siepel A."/>
            <person name="Sikela J.M."/>
            <person name="Attaway T."/>
            <person name="Bell S."/>
            <person name="Bernard K.E."/>
            <person name="Buhay C.J."/>
            <person name="Chandrabose M.N."/>
            <person name="Dao M."/>
            <person name="Davis C."/>
            <person name="Delehaunty K.D."/>
            <person name="Ding Y."/>
            <person name="Dinh H.H."/>
            <person name="Dugan-Rocha S."/>
            <person name="Fulton L.A."/>
            <person name="Gabisi R.A."/>
            <person name="Garner T.T."/>
            <person name="Godfrey J."/>
            <person name="Hawes A.C."/>
            <person name="Hernandez J."/>
            <person name="Hines S."/>
            <person name="Holder M."/>
            <person name="Hume J."/>
            <person name="Jhangiani S.N."/>
            <person name="Joshi V."/>
            <person name="Khan Z.M."/>
            <person name="Kirkness E.F."/>
            <person name="Cree A."/>
            <person name="Fowler R.G."/>
            <person name="Lee S."/>
            <person name="Lewis L.R."/>
            <person name="Li Z."/>
            <person name="Liu Y.-S."/>
            <person name="Moore S.M."/>
            <person name="Muzny D."/>
            <person name="Nazareth L.V."/>
            <person name="Ngo D.N."/>
            <person name="Okwuonu G.O."/>
            <person name="Pai G."/>
            <person name="Parker D."/>
            <person name="Paul H.A."/>
            <person name="Pfannkoch C."/>
            <person name="Pohl C.S."/>
            <person name="Rogers Y.-H.C."/>
            <person name="Ruiz S.J."/>
            <person name="Sabo A."/>
            <person name="Santibanez J."/>
            <person name="Schneider B.W."/>
            <person name="Smith S.M."/>
            <person name="Sodergren E."/>
            <person name="Svatek A.F."/>
            <person name="Utterback T.R."/>
            <person name="Vattathil S."/>
            <person name="Warren W."/>
            <person name="White C.S."/>
            <person name="Chinwalla A.T."/>
            <person name="Feng Y."/>
            <person name="Halpern A.L."/>
            <person name="Hillier L.W."/>
            <person name="Huang X."/>
            <person name="Minx P."/>
            <person name="Nelson J.O."/>
            <person name="Pepin K.H."/>
            <person name="Qin X."/>
            <person name="Sutton G.G."/>
            <person name="Venter E."/>
            <person name="Walenz B.P."/>
            <person name="Wallis J.W."/>
            <person name="Worley K.C."/>
            <person name="Yang S.-P."/>
            <person name="Jones S.M."/>
            <person name="Marra M.A."/>
            <person name="Rocchi M."/>
            <person name="Schein J.E."/>
            <person name="Baertsch R."/>
            <person name="Clarke L."/>
            <person name="Csuros M."/>
            <person name="Glasscock J."/>
            <person name="Harris R.A."/>
            <person name="Havlak P."/>
            <person name="Jackson A.R."/>
            <person name="Jiang H."/>
            <person name="Liu Y."/>
            <person name="Messina D.N."/>
            <person name="Shen Y."/>
            <person name="Song H.X.-Z."/>
            <person name="Wylie T."/>
            <person name="Zhang L."/>
            <person name="Birney E."/>
            <person name="Han K."/>
            <person name="Konkel M.K."/>
            <person name="Lee J."/>
            <person name="Smit A.F.A."/>
            <person name="Ullmer B."/>
            <person name="Wang H."/>
            <person name="Xing J."/>
            <person name="Burhans R."/>
            <person name="Cheng Z."/>
            <person name="Karro J.E."/>
            <person name="Ma J."/>
            <person name="Raney B."/>
            <person name="She X."/>
            <person name="Cox M.J."/>
            <person name="Demuth J.P."/>
            <person name="Dumas L.J."/>
            <person name="Han S.-G."/>
            <person name="Hopkins J."/>
            <person name="Karimpour-Fard A."/>
            <person name="Kim Y.H."/>
            <person name="Pollack J.R."/>
            <person name="Vinar T."/>
            <person name="Addo-Quaye C."/>
            <person name="Degenhardt J."/>
            <person name="Denby A."/>
            <person name="Hubisz M.J."/>
            <person name="Indap A."/>
            <person name="Kosiol C."/>
            <person name="Lahn B.T."/>
            <person name="Lawson H.A."/>
            <person name="Marklein A."/>
            <person name="Nielsen R."/>
            <person name="Vallender E.J."/>
            <person name="Clark A.G."/>
            <person name="Ferguson B."/>
            <person name="Hernandez R.D."/>
            <person name="Hirani K."/>
            <person name="Kehrer-Sawatzki H."/>
            <person name="Kolb J."/>
            <person name="Patil S."/>
            <person name="Pu L.-L."/>
            <person name="Ren Y."/>
            <person name="Smith D.G."/>
            <person name="Wheeler D.A."/>
            <person name="Schenck I."/>
            <person name="Ball E.V."/>
            <person name="Chen R."/>
            <person name="Cooper D.N."/>
            <person name="Giardine B."/>
            <person name="Hsu F."/>
            <person name="Kent W.J."/>
            <person name="Lesk A."/>
            <person name="Nelson D.L."/>
            <person name="O'brien W.E."/>
            <person name="Pruefer K."/>
            <person name="Stenson P.D."/>
            <person name="Wallace J.C."/>
            <person name="Ke H."/>
            <person name="Liu X.-M."/>
            <person name="Wang P."/>
            <person name="Xiang A.P."/>
            <person name="Yang F."/>
            <person name="Barber G.P."/>
            <person name="Haussler D."/>
            <person name="Karolchik D."/>
            <person name="Kern A.D."/>
            <person name="Kuhn R.M."/>
            <person name="Smith K.E."/>
            <person name="Zwieg A.S."/>
        </authorList>
    </citation>
    <scope>NUCLEOTIDE SEQUENCE [LARGE SCALE GENOMIC DNA]</scope>
    <source>
        <strain evidence="3">17573</strain>
    </source>
</reference>
<dbReference type="Ensembl" id="ENSMMUT00000085182.1">
    <property type="protein sequence ID" value="ENSMMUP00000064794.1"/>
    <property type="gene ID" value="ENSMMUG00000062443.1"/>
</dbReference>
<dbReference type="AlphaFoldDB" id="A0A5F7ZJK1"/>
<dbReference type="Proteomes" id="UP000006718">
    <property type="component" value="Chromosome 4"/>
</dbReference>
<dbReference type="VEuPathDB" id="HostDB:ENSMMUG00000062443"/>
<evidence type="ECO:0000313" key="2">
    <source>
        <dbReference type="Ensembl" id="ENSMMUP00000064794.1"/>
    </source>
</evidence>
<accession>A0A5F7ZJK1</accession>
<dbReference type="Bgee" id="ENSMMUG00000062443">
    <property type="expression patterns" value="Expressed in hindlimb stylopod muscle"/>
</dbReference>
<keyword evidence="1" id="KW-0812">Transmembrane</keyword>
<keyword evidence="1" id="KW-0472">Membrane</keyword>
<name>A0A5F7ZJK1_MACMU</name>
<keyword evidence="3" id="KW-1185">Reference proteome</keyword>
<reference evidence="2" key="2">
    <citation type="submission" date="2019-01" db="EMBL/GenBank/DDBJ databases">
        <authorList>
            <person name="Graves T."/>
            <person name="Eichler E.E."/>
            <person name="Wilson R.K."/>
        </authorList>
    </citation>
    <scope>NUCLEOTIDE SEQUENCE [LARGE SCALE GENOMIC DNA]</scope>
    <source>
        <strain evidence="2">17573</strain>
    </source>
</reference>
<feature type="transmembrane region" description="Helical" evidence="1">
    <location>
        <begin position="146"/>
        <end position="165"/>
    </location>
</feature>
<keyword evidence="1" id="KW-1133">Transmembrane helix</keyword>
<dbReference type="PANTHER" id="PTHR12138:SF152">
    <property type="entry name" value="C2H2-TYPE DOMAIN-CONTAINING PROTEIN"/>
    <property type="match status" value="1"/>
</dbReference>
<evidence type="ECO:0000256" key="1">
    <source>
        <dbReference type="SAM" id="Phobius"/>
    </source>
</evidence>
<reference evidence="2" key="3">
    <citation type="submission" date="2025-08" db="UniProtKB">
        <authorList>
            <consortium name="Ensembl"/>
        </authorList>
    </citation>
    <scope>IDENTIFICATION</scope>
    <source>
        <strain evidence="2">17573</strain>
    </source>
</reference>
<dbReference type="PANTHER" id="PTHR12138">
    <property type="entry name" value="PRIMATE-EXPANDED PROTEIN FAMILY"/>
    <property type="match status" value="1"/>
</dbReference>
<evidence type="ECO:0000313" key="3">
    <source>
        <dbReference type="Proteomes" id="UP000006718"/>
    </source>
</evidence>